<gene>
    <name evidence="2" type="ORF">BISU_2131</name>
</gene>
<dbReference type="STRING" id="77635.BISU_2131"/>
<keyword evidence="1" id="KW-0732">Signal</keyword>
<protein>
    <submittedName>
        <fullName evidence="2">Uncharacterized protein</fullName>
    </submittedName>
</protein>
<evidence type="ECO:0000313" key="2">
    <source>
        <dbReference type="EMBL" id="KFI98930.1"/>
    </source>
</evidence>
<dbReference type="EMBL" id="JGZR01000016">
    <property type="protein sequence ID" value="KFI98930.1"/>
    <property type="molecule type" value="Genomic_DNA"/>
</dbReference>
<feature type="chain" id="PRO_5039387702" evidence="1">
    <location>
        <begin position="39"/>
        <end position="243"/>
    </location>
</feature>
<organism evidence="2 3">
    <name type="scientific">Bifidobacterium subtile</name>
    <dbReference type="NCBI Taxonomy" id="77635"/>
    <lineage>
        <taxon>Bacteria</taxon>
        <taxon>Bacillati</taxon>
        <taxon>Actinomycetota</taxon>
        <taxon>Actinomycetes</taxon>
        <taxon>Bifidobacteriales</taxon>
        <taxon>Bifidobacteriaceae</taxon>
        <taxon>Bifidobacterium</taxon>
    </lineage>
</organism>
<reference evidence="2 3" key="1">
    <citation type="submission" date="2014-03" db="EMBL/GenBank/DDBJ databases">
        <title>Genomics of Bifidobacteria.</title>
        <authorList>
            <person name="Ventura M."/>
            <person name="Milani C."/>
            <person name="Lugli G.A."/>
        </authorList>
    </citation>
    <scope>NUCLEOTIDE SEQUENCE [LARGE SCALE GENOMIC DNA]</scope>
    <source>
        <strain evidence="2 3">LMG 11597</strain>
    </source>
</reference>
<proteinExistence type="predicted"/>
<dbReference type="AlphaFoldDB" id="A0A087DTT0"/>
<dbReference type="eggNOG" id="ENOG5032FJH">
    <property type="taxonomic scope" value="Bacteria"/>
</dbReference>
<evidence type="ECO:0000313" key="3">
    <source>
        <dbReference type="Proteomes" id="UP000029055"/>
    </source>
</evidence>
<feature type="signal peptide" evidence="1">
    <location>
        <begin position="1"/>
        <end position="38"/>
    </location>
</feature>
<comment type="caution">
    <text evidence="2">The sequence shown here is derived from an EMBL/GenBank/DDBJ whole genome shotgun (WGS) entry which is preliminary data.</text>
</comment>
<accession>A0A087DTT0</accession>
<name>A0A087DTT0_9BIFI</name>
<keyword evidence="3" id="KW-1185">Reference proteome</keyword>
<dbReference type="RefSeq" id="WP_152599211.1">
    <property type="nucleotide sequence ID" value="NZ_CP062939.1"/>
</dbReference>
<sequence length="243" mass="26860">MEQQTQQQMHTKRRGRWRMRLAGIGAVLAVAAALSAFAFNGAHNADSTAPQQFAHGDITANAAWKARYDQTRQSVVSDLARQVLADDTITQAEVTQISDAYAHCLAASGIGSHMDRGLVAFEYDKSKDGDVEYYDVTNNQIHACLNSTDYKRVIALYGEMSWNKGNLSPEELNARTLDCLKQHDLADASMTAKQFNEIMMGASDKAQQLNEQHFDKYMNRANPQYNDSDAKAFAQCEAGPAAQ</sequence>
<dbReference type="Proteomes" id="UP000029055">
    <property type="component" value="Unassembled WGS sequence"/>
</dbReference>
<evidence type="ECO:0000256" key="1">
    <source>
        <dbReference type="SAM" id="SignalP"/>
    </source>
</evidence>